<proteinExistence type="predicted"/>
<dbReference type="InterPro" id="IPR012337">
    <property type="entry name" value="RNaseH-like_sf"/>
</dbReference>
<dbReference type="AlphaFoldDB" id="A0A1U8LCD5"/>
<dbReference type="GO" id="GO:0003676">
    <property type="term" value="F:nucleic acid binding"/>
    <property type="evidence" value="ECO:0007669"/>
    <property type="project" value="InterPro"/>
</dbReference>
<accession>A0A1U8LCD5</accession>
<dbReference type="Gene3D" id="3.30.420.10">
    <property type="entry name" value="Ribonuclease H-like superfamily/Ribonuclease H"/>
    <property type="match status" value="1"/>
</dbReference>
<dbReference type="PaxDb" id="3635-A0A1U8LCD5"/>
<dbReference type="InterPro" id="IPR036397">
    <property type="entry name" value="RNaseH_sf"/>
</dbReference>
<dbReference type="SMR" id="A0A1U8LCD5"/>
<keyword evidence="2" id="KW-1185">Reference proteome</keyword>
<dbReference type="SUPFAM" id="SSF53098">
    <property type="entry name" value="Ribonuclease H-like"/>
    <property type="match status" value="1"/>
</dbReference>
<dbReference type="OrthoDB" id="978246at2759"/>
<evidence type="ECO:0000313" key="2">
    <source>
        <dbReference type="Proteomes" id="UP000818029"/>
    </source>
</evidence>
<dbReference type="PANTHER" id="PTHR48475">
    <property type="entry name" value="RIBONUCLEASE H"/>
    <property type="match status" value="1"/>
</dbReference>
<dbReference type="GeneID" id="107926011"/>
<dbReference type="GO" id="GO:0004523">
    <property type="term" value="F:RNA-DNA hybrid ribonuclease activity"/>
    <property type="evidence" value="ECO:0007669"/>
    <property type="project" value="InterPro"/>
</dbReference>
<dbReference type="Proteomes" id="UP000818029">
    <property type="component" value="Chromosome D04"/>
</dbReference>
<dbReference type="InterPro" id="IPR002156">
    <property type="entry name" value="RNaseH_domain"/>
</dbReference>
<reference evidence="2" key="1">
    <citation type="journal article" date="2020" name="Nat. Genet.">
        <title>Genomic diversifications of five Gossypium allopolyploid species and their impact on cotton improvement.</title>
        <authorList>
            <person name="Chen Z.J."/>
            <person name="Sreedasyam A."/>
            <person name="Ando A."/>
            <person name="Song Q."/>
            <person name="De Santiago L.M."/>
            <person name="Hulse-Kemp A.M."/>
            <person name="Ding M."/>
            <person name="Ye W."/>
            <person name="Kirkbride R.C."/>
            <person name="Jenkins J."/>
            <person name="Plott C."/>
            <person name="Lovell J."/>
            <person name="Lin Y.M."/>
            <person name="Vaughn R."/>
            <person name="Liu B."/>
            <person name="Simpson S."/>
            <person name="Scheffler B.E."/>
            <person name="Wen L."/>
            <person name="Saski C.A."/>
            <person name="Grover C.E."/>
            <person name="Hu G."/>
            <person name="Conover J.L."/>
            <person name="Carlson J.W."/>
            <person name="Shu S."/>
            <person name="Boston L.B."/>
            <person name="Williams M."/>
            <person name="Peterson D.G."/>
            <person name="McGee K."/>
            <person name="Jones D.C."/>
            <person name="Wendel J.F."/>
            <person name="Stelly D.M."/>
            <person name="Grimwood J."/>
            <person name="Schmutz J."/>
        </authorList>
    </citation>
    <scope>NUCLEOTIDE SEQUENCE [LARGE SCALE GENOMIC DNA]</scope>
    <source>
        <strain evidence="2">cv. TM-1</strain>
    </source>
</reference>
<name>A0A1U8LCD5_GOSHI</name>
<reference evidence="3" key="2">
    <citation type="submission" date="2025-08" db="UniProtKB">
        <authorList>
            <consortium name="RefSeq"/>
        </authorList>
    </citation>
    <scope>IDENTIFICATION</scope>
</reference>
<dbReference type="Pfam" id="PF13456">
    <property type="entry name" value="RVT_3"/>
    <property type="match status" value="1"/>
</dbReference>
<evidence type="ECO:0000259" key="1">
    <source>
        <dbReference type="Pfam" id="PF13456"/>
    </source>
</evidence>
<dbReference type="PANTHER" id="PTHR48475:SF1">
    <property type="entry name" value="RNASE H TYPE-1 DOMAIN-CONTAINING PROTEIN"/>
    <property type="match status" value="1"/>
</dbReference>
<feature type="domain" description="RNase H type-1" evidence="1">
    <location>
        <begin position="27"/>
        <end position="102"/>
    </location>
</feature>
<sequence length="179" mass="21098">MGNEIGVVLVFPDGDHYPFTSKLDFDCTMGIRATIELKINVLEVYGDFVVMIYQLKGEWETRDPKMIDYRRLVIELIKEFDDITFSYLPQDENQMADAFATLASKEEEKDDHLWYQDILQYVKNRGYPEQATENDKRTLRRLANEYVLDEEILYKRRKDQVLLRCVDAVEAKKNLGRSP</sequence>
<dbReference type="RefSeq" id="XP_016712266.1">
    <property type="nucleotide sequence ID" value="XM_016856777.1"/>
</dbReference>
<protein>
    <recommendedName>
        <fullName evidence="1">RNase H type-1 domain-containing protein</fullName>
    </recommendedName>
</protein>
<organism evidence="2 3">
    <name type="scientific">Gossypium hirsutum</name>
    <name type="common">Upland cotton</name>
    <name type="synonym">Gossypium mexicanum</name>
    <dbReference type="NCBI Taxonomy" id="3635"/>
    <lineage>
        <taxon>Eukaryota</taxon>
        <taxon>Viridiplantae</taxon>
        <taxon>Streptophyta</taxon>
        <taxon>Embryophyta</taxon>
        <taxon>Tracheophyta</taxon>
        <taxon>Spermatophyta</taxon>
        <taxon>Magnoliopsida</taxon>
        <taxon>eudicotyledons</taxon>
        <taxon>Gunneridae</taxon>
        <taxon>Pentapetalae</taxon>
        <taxon>rosids</taxon>
        <taxon>malvids</taxon>
        <taxon>Malvales</taxon>
        <taxon>Malvaceae</taxon>
        <taxon>Malvoideae</taxon>
        <taxon>Gossypium</taxon>
    </lineage>
</organism>
<gene>
    <name evidence="3" type="primary">LOC107926011</name>
</gene>
<dbReference type="KEGG" id="ghi:107926011"/>
<evidence type="ECO:0000313" key="3">
    <source>
        <dbReference type="RefSeq" id="XP_016712266.1"/>
    </source>
</evidence>